<protein>
    <submittedName>
        <fullName evidence="7">HlyD family efflux transporter periplasmic adaptor subunit</fullName>
    </submittedName>
</protein>
<dbReference type="Proteomes" id="UP001218638">
    <property type="component" value="Chromosome"/>
</dbReference>
<dbReference type="InterPro" id="IPR050739">
    <property type="entry name" value="MFP"/>
</dbReference>
<keyword evidence="5" id="KW-0175">Coiled coil</keyword>
<comment type="subcellular location">
    <subcellularLocation>
        <location evidence="1">Membrane</location>
        <topology evidence="1">Single-pass membrane protein</topology>
    </subcellularLocation>
</comment>
<dbReference type="KEGG" id="slom:PXH66_19010"/>
<dbReference type="PANTHER" id="PTHR30386:SF26">
    <property type="entry name" value="TRANSPORT PROTEIN COMB"/>
    <property type="match status" value="1"/>
</dbReference>
<dbReference type="EMBL" id="CP119075">
    <property type="protein sequence ID" value="WED64434.1"/>
    <property type="molecule type" value="Genomic_DNA"/>
</dbReference>
<keyword evidence="3 6" id="KW-1133">Transmembrane helix</keyword>
<dbReference type="PANTHER" id="PTHR30386">
    <property type="entry name" value="MEMBRANE FUSION SUBUNIT OF EMRAB-TOLC MULTIDRUG EFFLUX PUMP"/>
    <property type="match status" value="1"/>
</dbReference>
<gene>
    <name evidence="7" type="ORF">PXH66_19010</name>
</gene>
<feature type="transmembrane region" description="Helical" evidence="6">
    <location>
        <begin position="29"/>
        <end position="51"/>
    </location>
</feature>
<name>A0AAE9ZWF0_9BACT</name>
<dbReference type="Gene3D" id="2.40.30.170">
    <property type="match status" value="1"/>
</dbReference>
<dbReference type="GO" id="GO:0016020">
    <property type="term" value="C:membrane"/>
    <property type="evidence" value="ECO:0007669"/>
    <property type="project" value="UniProtKB-SubCell"/>
</dbReference>
<feature type="coiled-coil region" evidence="5">
    <location>
        <begin position="242"/>
        <end position="283"/>
    </location>
</feature>
<sequence length="434" mass="48140">MKALAIPLRIGRAVSRVGHGQPTRVGVRVVLGSIQIFCALTLIGLSLWAILLPPLFPYSSHSIVNSKVVSLRASDEGTINGLPTVGRGNLLKAGESIGRVTRDQTKVRRELEEREFTRTKLREQVGIIESSIAQREKKLSEMEKEAAATRLTAREALERRYRSAVENVRIQREAYAQKQANQERIAPLFRDGIITSGQWAETRAQTTEAERQFTAAESEWFMIKTELENTGSLGGDLSREAIEGLVARIGSYEQELGNLKIQRNELAAELSEVERQIAWARTTLESDQSYAINTPIEGVVWRQQVVNGETLADGQTVLQIADARGIFVEAYFRREFMNSIAIGDAAHVFLVTENRFVEGLVTDIQVQEQTPSVPNIINTISTDASLLRVTIEVQPDELKPASIGQLAKVLVSSGKRGLVEKCLVRLSFLLRSHG</sequence>
<keyword evidence="4 6" id="KW-0472">Membrane</keyword>
<dbReference type="AlphaFoldDB" id="A0AAE9ZWF0"/>
<proteinExistence type="predicted"/>
<organism evidence="7 8">
    <name type="scientific">Synoicihabitans lomoniglobus</name>
    <dbReference type="NCBI Taxonomy" id="2909285"/>
    <lineage>
        <taxon>Bacteria</taxon>
        <taxon>Pseudomonadati</taxon>
        <taxon>Verrucomicrobiota</taxon>
        <taxon>Opitutia</taxon>
        <taxon>Opitutales</taxon>
        <taxon>Opitutaceae</taxon>
        <taxon>Synoicihabitans</taxon>
    </lineage>
</organism>
<evidence type="ECO:0000256" key="2">
    <source>
        <dbReference type="ARBA" id="ARBA00022692"/>
    </source>
</evidence>
<keyword evidence="2 6" id="KW-0812">Transmembrane</keyword>
<keyword evidence="8" id="KW-1185">Reference proteome</keyword>
<evidence type="ECO:0000256" key="3">
    <source>
        <dbReference type="ARBA" id="ARBA00022989"/>
    </source>
</evidence>
<dbReference type="RefSeq" id="WP_330930933.1">
    <property type="nucleotide sequence ID" value="NZ_CP119075.1"/>
</dbReference>
<evidence type="ECO:0000256" key="1">
    <source>
        <dbReference type="ARBA" id="ARBA00004167"/>
    </source>
</evidence>
<evidence type="ECO:0000313" key="7">
    <source>
        <dbReference type="EMBL" id="WED64434.1"/>
    </source>
</evidence>
<evidence type="ECO:0000256" key="4">
    <source>
        <dbReference type="ARBA" id="ARBA00023136"/>
    </source>
</evidence>
<accession>A0AAE9ZWF0</accession>
<evidence type="ECO:0000313" key="8">
    <source>
        <dbReference type="Proteomes" id="UP001218638"/>
    </source>
</evidence>
<feature type="coiled-coil region" evidence="5">
    <location>
        <begin position="132"/>
        <end position="174"/>
    </location>
</feature>
<reference evidence="7" key="1">
    <citation type="submission" date="2023-03" db="EMBL/GenBank/DDBJ databases">
        <title>Lomoglobus Profundus gen. nov., sp. nov., a novel member of the phylum Verrucomicrobia, isolated from deep-marine sediment of South China Sea.</title>
        <authorList>
            <person name="Ahmad T."/>
            <person name="Ishaq S.E."/>
            <person name="Wang F."/>
        </authorList>
    </citation>
    <scope>NUCLEOTIDE SEQUENCE</scope>
    <source>
        <strain evidence="7">LMO-M01</strain>
    </source>
</reference>
<evidence type="ECO:0000256" key="5">
    <source>
        <dbReference type="SAM" id="Coils"/>
    </source>
</evidence>
<evidence type="ECO:0000256" key="6">
    <source>
        <dbReference type="SAM" id="Phobius"/>
    </source>
</evidence>